<sequence>MPLPVLPVQTTGVLRSKPDFSGSITQNGWPSGRPFLLPDLVVRYHLLCKYTQHGCCIVKSAELIRRLKAEGWAKVGGKGDHEKYKHPDKPGHVVVPHPRKDIPIGTLRNIYRQAGWDWR</sequence>
<evidence type="ECO:0000256" key="5">
    <source>
        <dbReference type="ARBA" id="ARBA00022801"/>
    </source>
</evidence>
<dbReference type="EMBL" id="CP152380">
    <property type="protein sequence ID" value="XAF54160.1"/>
    <property type="molecule type" value="Genomic_DNA"/>
</dbReference>
<evidence type="ECO:0000256" key="4">
    <source>
        <dbReference type="ARBA" id="ARBA00022759"/>
    </source>
</evidence>
<proteinExistence type="inferred from homology"/>
<dbReference type="SUPFAM" id="SSF54786">
    <property type="entry name" value="YcfA/nrd intein domain"/>
    <property type="match status" value="1"/>
</dbReference>
<feature type="compositionally biased region" description="Basic and acidic residues" evidence="8">
    <location>
        <begin position="76"/>
        <end position="91"/>
    </location>
</feature>
<dbReference type="InterPro" id="IPR012933">
    <property type="entry name" value="HicA_mRNA_interferase"/>
</dbReference>
<dbReference type="InterPro" id="IPR038570">
    <property type="entry name" value="HicA_sf"/>
</dbReference>
<feature type="region of interest" description="Disordered" evidence="8">
    <location>
        <begin position="76"/>
        <end position="99"/>
    </location>
</feature>
<protein>
    <submittedName>
        <fullName evidence="9">Type II toxin-antitoxin system HicA family toxin</fullName>
    </submittedName>
</protein>
<evidence type="ECO:0000256" key="1">
    <source>
        <dbReference type="ARBA" id="ARBA00006620"/>
    </source>
</evidence>
<keyword evidence="6" id="KW-0694">RNA-binding</keyword>
<keyword evidence="3" id="KW-0540">Nuclease</keyword>
<keyword evidence="10" id="KW-1185">Reference proteome</keyword>
<dbReference type="Proteomes" id="UP001445268">
    <property type="component" value="Chromosome"/>
</dbReference>
<dbReference type="Gene3D" id="3.30.920.30">
    <property type="entry name" value="Hypothetical protein"/>
    <property type="match status" value="1"/>
</dbReference>
<keyword evidence="2" id="KW-1277">Toxin-antitoxin system</keyword>
<evidence type="ECO:0000313" key="9">
    <source>
        <dbReference type="EMBL" id="XAF54160.1"/>
    </source>
</evidence>
<evidence type="ECO:0000256" key="8">
    <source>
        <dbReference type="SAM" id="MobiDB-lite"/>
    </source>
</evidence>
<comment type="similarity">
    <text evidence="1">Belongs to the HicA mRNA interferase family.</text>
</comment>
<dbReference type="RefSeq" id="WP_342631610.1">
    <property type="nucleotide sequence ID" value="NZ_CP152380.1"/>
</dbReference>
<keyword evidence="7" id="KW-0346">Stress response</keyword>
<evidence type="ECO:0000256" key="3">
    <source>
        <dbReference type="ARBA" id="ARBA00022722"/>
    </source>
</evidence>
<evidence type="ECO:0000256" key="6">
    <source>
        <dbReference type="ARBA" id="ARBA00022884"/>
    </source>
</evidence>
<name>A0ABZ3E3B8_9GAMM</name>
<keyword evidence="4" id="KW-0255">Endonuclease</keyword>
<dbReference type="Pfam" id="PF07927">
    <property type="entry name" value="HicA_toxin"/>
    <property type="match status" value="1"/>
</dbReference>
<accession>A0ABZ3E3B8</accession>
<evidence type="ECO:0000256" key="7">
    <source>
        <dbReference type="ARBA" id="ARBA00023016"/>
    </source>
</evidence>
<gene>
    <name evidence="9" type="ORF">AAGT77_01015</name>
</gene>
<evidence type="ECO:0000313" key="10">
    <source>
        <dbReference type="Proteomes" id="UP001445268"/>
    </source>
</evidence>
<organism evidence="9 10">
    <name type="scientific">Marinobacter alkaliphilus</name>
    <dbReference type="NCBI Taxonomy" id="254719"/>
    <lineage>
        <taxon>Bacteria</taxon>
        <taxon>Pseudomonadati</taxon>
        <taxon>Pseudomonadota</taxon>
        <taxon>Gammaproteobacteria</taxon>
        <taxon>Pseudomonadales</taxon>
        <taxon>Marinobacteraceae</taxon>
        <taxon>Marinobacter</taxon>
    </lineage>
</organism>
<keyword evidence="5" id="KW-0378">Hydrolase</keyword>
<reference evidence="9 10" key="1">
    <citation type="submission" date="2024-04" db="EMBL/GenBank/DDBJ databases">
        <title>Marinobacter sp. SBY-1.</title>
        <authorList>
            <person name="Pan C."/>
        </authorList>
    </citation>
    <scope>NUCLEOTIDE SEQUENCE [LARGE SCALE GENOMIC DNA]</scope>
    <source>
        <strain evidence="9 10">SBY-1</strain>
    </source>
</reference>
<evidence type="ECO:0000256" key="2">
    <source>
        <dbReference type="ARBA" id="ARBA00022649"/>
    </source>
</evidence>